<dbReference type="EMBL" id="JACCAC010000001">
    <property type="protein sequence ID" value="NYG54985.1"/>
    <property type="molecule type" value="Genomic_DNA"/>
</dbReference>
<name>A0A7Y9RRG8_9ACTN</name>
<feature type="domain" description="CBS" evidence="12">
    <location>
        <begin position="281"/>
        <end position="338"/>
    </location>
</feature>
<keyword evidence="7 9" id="KW-0129">CBS domain</keyword>
<dbReference type="AlphaFoldDB" id="A0A7Y9RRG8"/>
<evidence type="ECO:0000259" key="12">
    <source>
        <dbReference type="PROSITE" id="PS51371"/>
    </source>
</evidence>
<gene>
    <name evidence="14" type="ORF">BJ989_001289</name>
</gene>
<dbReference type="Gene3D" id="3.30.465.10">
    <property type="match status" value="1"/>
</dbReference>
<dbReference type="PROSITE" id="PS51846">
    <property type="entry name" value="CNNM"/>
    <property type="match status" value="1"/>
</dbReference>
<dbReference type="Proteomes" id="UP000544110">
    <property type="component" value="Unassembled WGS sequence"/>
</dbReference>
<comment type="subcellular location">
    <subcellularLocation>
        <location evidence="1">Cell membrane</location>
        <topology evidence="1">Multi-pass membrane protein</topology>
    </subcellularLocation>
</comment>
<feature type="transmembrane region" description="Helical" evidence="11">
    <location>
        <begin position="6"/>
        <end position="30"/>
    </location>
</feature>
<evidence type="ECO:0000256" key="1">
    <source>
        <dbReference type="ARBA" id="ARBA00004651"/>
    </source>
</evidence>
<comment type="similarity">
    <text evidence="2">Belongs to the UPF0053 family.</text>
</comment>
<dbReference type="Pfam" id="PF03471">
    <property type="entry name" value="CorC_HlyC"/>
    <property type="match status" value="1"/>
</dbReference>
<organism evidence="14 15">
    <name type="scientific">Nocardioides perillae</name>
    <dbReference type="NCBI Taxonomy" id="1119534"/>
    <lineage>
        <taxon>Bacteria</taxon>
        <taxon>Bacillati</taxon>
        <taxon>Actinomycetota</taxon>
        <taxon>Actinomycetes</taxon>
        <taxon>Propionibacteriales</taxon>
        <taxon>Nocardioidaceae</taxon>
        <taxon>Nocardioides</taxon>
    </lineage>
</organism>
<keyword evidence="15" id="KW-1185">Reference proteome</keyword>
<dbReference type="InterPro" id="IPR036318">
    <property type="entry name" value="FAD-bd_PCMH-like_sf"/>
</dbReference>
<dbReference type="Gene3D" id="3.10.580.10">
    <property type="entry name" value="CBS-domain"/>
    <property type="match status" value="1"/>
</dbReference>
<dbReference type="InterPro" id="IPR044751">
    <property type="entry name" value="Ion_transp-like_CBS"/>
</dbReference>
<dbReference type="InterPro" id="IPR000644">
    <property type="entry name" value="CBS_dom"/>
</dbReference>
<dbReference type="InterPro" id="IPR005170">
    <property type="entry name" value="Transptr-assoc_dom"/>
</dbReference>
<keyword evidence="4 10" id="KW-0812">Transmembrane</keyword>
<proteinExistence type="inferred from homology"/>
<evidence type="ECO:0000256" key="8">
    <source>
        <dbReference type="ARBA" id="ARBA00023136"/>
    </source>
</evidence>
<evidence type="ECO:0000256" key="4">
    <source>
        <dbReference type="ARBA" id="ARBA00022692"/>
    </source>
</evidence>
<keyword evidence="8 10" id="KW-0472">Membrane</keyword>
<evidence type="ECO:0000256" key="11">
    <source>
        <dbReference type="SAM" id="Phobius"/>
    </source>
</evidence>
<dbReference type="RefSeq" id="WP_179517504.1">
    <property type="nucleotide sequence ID" value="NZ_JACCAC010000001.1"/>
</dbReference>
<dbReference type="InterPro" id="IPR016169">
    <property type="entry name" value="FAD-bd_PCMH_sub2"/>
</dbReference>
<dbReference type="Pfam" id="PF01595">
    <property type="entry name" value="CNNM"/>
    <property type="match status" value="1"/>
</dbReference>
<evidence type="ECO:0000256" key="6">
    <source>
        <dbReference type="ARBA" id="ARBA00022989"/>
    </source>
</evidence>
<keyword evidence="3" id="KW-1003">Cell membrane</keyword>
<dbReference type="SMART" id="SM01091">
    <property type="entry name" value="CorC_HlyC"/>
    <property type="match status" value="1"/>
</dbReference>
<dbReference type="CDD" id="cd04590">
    <property type="entry name" value="CBS_pair_CorC_HlyC_assoc"/>
    <property type="match status" value="1"/>
</dbReference>
<reference evidence="14 15" key="1">
    <citation type="submission" date="2020-07" db="EMBL/GenBank/DDBJ databases">
        <title>Sequencing the genomes of 1000 actinobacteria strains.</title>
        <authorList>
            <person name="Klenk H.-P."/>
        </authorList>
    </citation>
    <scope>NUCLEOTIDE SEQUENCE [LARGE SCALE GENOMIC DNA]</scope>
    <source>
        <strain evidence="14 15">DSM 24552</strain>
    </source>
</reference>
<comment type="caution">
    <text evidence="14">The sequence shown here is derived from an EMBL/GenBank/DDBJ whole genome shotgun (WGS) entry which is preliminary data.</text>
</comment>
<evidence type="ECO:0000256" key="5">
    <source>
        <dbReference type="ARBA" id="ARBA00022737"/>
    </source>
</evidence>
<dbReference type="SUPFAM" id="SSF56176">
    <property type="entry name" value="FAD-binding/transporter-associated domain-like"/>
    <property type="match status" value="1"/>
</dbReference>
<protein>
    <submittedName>
        <fullName evidence="14">Putative hemolysin</fullName>
    </submittedName>
</protein>
<dbReference type="SUPFAM" id="SSF54631">
    <property type="entry name" value="CBS-domain pair"/>
    <property type="match status" value="1"/>
</dbReference>
<feature type="transmembrane region" description="Helical" evidence="11">
    <location>
        <begin position="100"/>
        <end position="124"/>
    </location>
</feature>
<evidence type="ECO:0000313" key="15">
    <source>
        <dbReference type="Proteomes" id="UP000544110"/>
    </source>
</evidence>
<evidence type="ECO:0000256" key="2">
    <source>
        <dbReference type="ARBA" id="ARBA00006337"/>
    </source>
</evidence>
<evidence type="ECO:0000256" key="9">
    <source>
        <dbReference type="PROSITE-ProRule" id="PRU00703"/>
    </source>
</evidence>
<dbReference type="InterPro" id="IPR046342">
    <property type="entry name" value="CBS_dom_sf"/>
</dbReference>
<dbReference type="PANTHER" id="PTHR43099">
    <property type="entry name" value="UPF0053 PROTEIN YRKA"/>
    <property type="match status" value="1"/>
</dbReference>
<keyword evidence="5" id="KW-0677">Repeat</keyword>
<sequence length="436" mass="46803">MDEQTLLNLGLVLLFVIVGGIFAGTELALVSLRQSQVDRIEQQSARGARVARVARDPNRFLAAVQIGVTVAGFFSAAYGGSTLAPDFAPLLEGLGLGESASQTVALVVLTLFIAYLSLVLGELVPKRIALQRSAQVSLLVAPPLDKFATLMRPVIWLLSVSTNAVVRLLGGDPHAVSEEVDEEELRDMVTQHRGLEEDQRRIVGDVLAASDTILREVMRPRADVAFVDGGATLREALEQVRGRPWSRYPVTGRGFDDVTGFLHVRDLLEVGVDDTRTVADVQRPVLLLPSVNKVLPTVATMRQEGTHLAVVVDEYGGTDGIVTLEDLVEELIGEIRDEHDAADEHDPGTESVADGGLSIEDFAERYAVEVPDGDYETVAGYLMAQLQRIPAVGDAVDVDGSVLEVAAMDGHRVQRIAVRRGEAPAEPTTAPSTPGS</sequence>
<keyword evidence="6 10" id="KW-1133">Transmembrane helix</keyword>
<evidence type="ECO:0000256" key="10">
    <source>
        <dbReference type="PROSITE-ProRule" id="PRU01193"/>
    </source>
</evidence>
<evidence type="ECO:0000256" key="7">
    <source>
        <dbReference type="ARBA" id="ARBA00023122"/>
    </source>
</evidence>
<dbReference type="Pfam" id="PF00571">
    <property type="entry name" value="CBS"/>
    <property type="match status" value="2"/>
</dbReference>
<dbReference type="PANTHER" id="PTHR43099:SF5">
    <property type="entry name" value="HLYC_CORC FAMILY TRANSPORTER"/>
    <property type="match status" value="1"/>
</dbReference>
<feature type="domain" description="CBS" evidence="12">
    <location>
        <begin position="218"/>
        <end position="278"/>
    </location>
</feature>
<dbReference type="GO" id="GO:0050660">
    <property type="term" value="F:flavin adenine dinucleotide binding"/>
    <property type="evidence" value="ECO:0007669"/>
    <property type="project" value="InterPro"/>
</dbReference>
<dbReference type="InterPro" id="IPR002550">
    <property type="entry name" value="CNNM"/>
</dbReference>
<evidence type="ECO:0000256" key="3">
    <source>
        <dbReference type="ARBA" id="ARBA00022475"/>
    </source>
</evidence>
<evidence type="ECO:0000259" key="13">
    <source>
        <dbReference type="PROSITE" id="PS51846"/>
    </source>
</evidence>
<dbReference type="InterPro" id="IPR051676">
    <property type="entry name" value="UPF0053_domain"/>
</dbReference>
<dbReference type="GO" id="GO:0005886">
    <property type="term" value="C:plasma membrane"/>
    <property type="evidence" value="ECO:0007669"/>
    <property type="project" value="UniProtKB-SubCell"/>
</dbReference>
<dbReference type="PROSITE" id="PS51371">
    <property type="entry name" value="CBS"/>
    <property type="match status" value="2"/>
</dbReference>
<feature type="domain" description="CNNM transmembrane" evidence="13">
    <location>
        <begin position="1"/>
        <end position="203"/>
    </location>
</feature>
<evidence type="ECO:0000313" key="14">
    <source>
        <dbReference type="EMBL" id="NYG54985.1"/>
    </source>
</evidence>
<feature type="transmembrane region" description="Helical" evidence="11">
    <location>
        <begin position="60"/>
        <end position="80"/>
    </location>
</feature>
<accession>A0A7Y9RRG8</accession>